<evidence type="ECO:0000256" key="2">
    <source>
        <dbReference type="PROSITE-ProRule" id="PRU00176"/>
    </source>
</evidence>
<comment type="caution">
    <text evidence="5">The sequence shown here is derived from an EMBL/GenBank/DDBJ whole genome shotgun (WGS) entry which is preliminary data.</text>
</comment>
<dbReference type="InterPro" id="IPR000504">
    <property type="entry name" value="RRM_dom"/>
</dbReference>
<evidence type="ECO:0000259" key="4">
    <source>
        <dbReference type="PROSITE" id="PS50102"/>
    </source>
</evidence>
<dbReference type="PROSITE" id="PS50102">
    <property type="entry name" value="RRM"/>
    <property type="match status" value="2"/>
</dbReference>
<organism evidence="5 6">
    <name type="scientific">Rhizoclosmatium globosum</name>
    <dbReference type="NCBI Taxonomy" id="329046"/>
    <lineage>
        <taxon>Eukaryota</taxon>
        <taxon>Fungi</taxon>
        <taxon>Fungi incertae sedis</taxon>
        <taxon>Chytridiomycota</taxon>
        <taxon>Chytridiomycota incertae sedis</taxon>
        <taxon>Chytridiomycetes</taxon>
        <taxon>Chytridiales</taxon>
        <taxon>Chytriomycetaceae</taxon>
        <taxon>Rhizoclosmatium</taxon>
    </lineage>
</organism>
<feature type="coiled-coil region" evidence="3">
    <location>
        <begin position="166"/>
        <end position="221"/>
    </location>
</feature>
<dbReference type="Proteomes" id="UP000193642">
    <property type="component" value="Unassembled WGS sequence"/>
</dbReference>
<dbReference type="STRING" id="329046.A0A1Y2BGA2"/>
<evidence type="ECO:0000256" key="1">
    <source>
        <dbReference type="ARBA" id="ARBA00022884"/>
    </source>
</evidence>
<dbReference type="CDD" id="cd00590">
    <property type="entry name" value="RRM_SF"/>
    <property type="match status" value="2"/>
</dbReference>
<dbReference type="GO" id="GO:0003729">
    <property type="term" value="F:mRNA binding"/>
    <property type="evidence" value="ECO:0007669"/>
    <property type="project" value="TreeGrafter"/>
</dbReference>
<dbReference type="InterPro" id="IPR035979">
    <property type="entry name" value="RBD_domain_sf"/>
</dbReference>
<keyword evidence="6" id="KW-1185">Reference proteome</keyword>
<dbReference type="PANTHER" id="PTHR48025:SF1">
    <property type="entry name" value="RRM DOMAIN-CONTAINING PROTEIN"/>
    <property type="match status" value="1"/>
</dbReference>
<dbReference type="EMBL" id="MCGO01000066">
    <property type="protein sequence ID" value="ORY33848.1"/>
    <property type="molecule type" value="Genomic_DNA"/>
</dbReference>
<dbReference type="OrthoDB" id="1049195at2759"/>
<dbReference type="InterPro" id="IPR050502">
    <property type="entry name" value="Euk_RNA-bind_prot"/>
</dbReference>
<name>A0A1Y2BGA2_9FUNG</name>
<reference evidence="5 6" key="1">
    <citation type="submission" date="2016-07" db="EMBL/GenBank/DDBJ databases">
        <title>Pervasive Adenine N6-methylation of Active Genes in Fungi.</title>
        <authorList>
            <consortium name="DOE Joint Genome Institute"/>
            <person name="Mondo S.J."/>
            <person name="Dannebaum R.O."/>
            <person name="Kuo R.C."/>
            <person name="Labutti K."/>
            <person name="Haridas S."/>
            <person name="Kuo A."/>
            <person name="Salamov A."/>
            <person name="Ahrendt S.R."/>
            <person name="Lipzen A."/>
            <person name="Sullivan W."/>
            <person name="Andreopoulos W.B."/>
            <person name="Clum A."/>
            <person name="Lindquist E."/>
            <person name="Daum C."/>
            <person name="Ramamoorthy G.K."/>
            <person name="Gryganskyi A."/>
            <person name="Culley D."/>
            <person name="Magnuson J.K."/>
            <person name="James T.Y."/>
            <person name="O'Malley M.A."/>
            <person name="Stajich J.E."/>
            <person name="Spatafora J.W."/>
            <person name="Visel A."/>
            <person name="Grigoriev I.V."/>
        </authorList>
    </citation>
    <scope>NUCLEOTIDE SEQUENCE [LARGE SCALE GENOMIC DNA]</scope>
    <source>
        <strain evidence="5 6">JEL800</strain>
    </source>
</reference>
<feature type="domain" description="RRM" evidence="4">
    <location>
        <begin position="21"/>
        <end position="102"/>
    </location>
</feature>
<dbReference type="PANTHER" id="PTHR48025">
    <property type="entry name" value="OS02G0815200 PROTEIN"/>
    <property type="match status" value="1"/>
</dbReference>
<protein>
    <recommendedName>
        <fullName evidence="4">RRM domain-containing protein</fullName>
    </recommendedName>
</protein>
<dbReference type="AlphaFoldDB" id="A0A1Y2BGA2"/>
<sequence>MNSQKHSATEEPQNAANTENATLDLKNLSPLATKQDLFDLFQTAGRVVRAFVASDNKGRLVRKGTVVMQTLVEAENAIARYNGFVWMDYHIDIKLRVNSGTSTSTLPFSSGSSSTIYSTTSSASSATSSSIELFEKNMNSVSVGTQTFDFEGVRTKFQETLDDYHIQDLMDELRTEKIRSKSLEEELEKSRIRIEETVDALRACEERFEKAENEVAVRAQEIVSRLNETARILSIKESHRIKHEFKSTTDKLQSCHLYVGGLPKSMNSQQLLTLLSKAGEVQNCLIPGSDQGRSLGFALVKIKGWDAGLLAIEIFNKFKVNGKEIDVHFDATGGVDY</sequence>
<dbReference type="Gene3D" id="3.30.70.330">
    <property type="match status" value="2"/>
</dbReference>
<dbReference type="Pfam" id="PF00076">
    <property type="entry name" value="RRM_1"/>
    <property type="match status" value="2"/>
</dbReference>
<feature type="domain" description="RRM" evidence="4">
    <location>
        <begin position="255"/>
        <end position="332"/>
    </location>
</feature>
<evidence type="ECO:0000313" key="5">
    <source>
        <dbReference type="EMBL" id="ORY33848.1"/>
    </source>
</evidence>
<dbReference type="SMART" id="SM00360">
    <property type="entry name" value="RRM"/>
    <property type="match status" value="2"/>
</dbReference>
<keyword evidence="3" id="KW-0175">Coiled coil</keyword>
<evidence type="ECO:0000256" key="3">
    <source>
        <dbReference type="SAM" id="Coils"/>
    </source>
</evidence>
<evidence type="ECO:0000313" key="6">
    <source>
        <dbReference type="Proteomes" id="UP000193642"/>
    </source>
</evidence>
<dbReference type="SUPFAM" id="SSF54928">
    <property type="entry name" value="RNA-binding domain, RBD"/>
    <property type="match status" value="2"/>
</dbReference>
<gene>
    <name evidence="5" type="ORF">BCR33DRAFT_723059</name>
</gene>
<accession>A0A1Y2BGA2</accession>
<dbReference type="InterPro" id="IPR012677">
    <property type="entry name" value="Nucleotide-bd_a/b_plait_sf"/>
</dbReference>
<proteinExistence type="predicted"/>
<keyword evidence="1 2" id="KW-0694">RNA-binding</keyword>